<evidence type="ECO:0000256" key="2">
    <source>
        <dbReference type="SAM" id="SignalP"/>
    </source>
</evidence>
<gene>
    <name evidence="3" type="ORF">EEW87_007130</name>
</gene>
<reference evidence="3 4" key="1">
    <citation type="submission" date="2019-09" db="EMBL/GenBank/DDBJ databases">
        <title>Complete Genome Sequence of Janibacter melonis M714 with both human health impact and industrial applications.</title>
        <authorList>
            <person name="Jin M."/>
            <person name="Zhao Q.R."/>
        </authorList>
    </citation>
    <scope>NUCLEOTIDE SEQUENCE [LARGE SCALE GENOMIC DNA]</scope>
    <source>
        <strain evidence="3 4">M714</strain>
    </source>
</reference>
<organism evidence="3 4">
    <name type="scientific">Janibacter melonis</name>
    <dbReference type="NCBI Taxonomy" id="262209"/>
    <lineage>
        <taxon>Bacteria</taxon>
        <taxon>Bacillati</taxon>
        <taxon>Actinomycetota</taxon>
        <taxon>Actinomycetes</taxon>
        <taxon>Micrococcales</taxon>
        <taxon>Intrasporangiaceae</taxon>
        <taxon>Janibacter</taxon>
    </lineage>
</organism>
<feature type="region of interest" description="Disordered" evidence="1">
    <location>
        <begin position="412"/>
        <end position="440"/>
    </location>
</feature>
<name>A0A5P8FKS1_9MICO</name>
<evidence type="ECO:0000256" key="1">
    <source>
        <dbReference type="SAM" id="MobiDB-lite"/>
    </source>
</evidence>
<sequence>MRRRTTTMLVAVLGTALLGLAPAAPGRAAGPDPLPEPYMTRGDVARGALSSTRQPVVRARTVAPRRTATSTRTARVVTSSAWSWYMDPRVLGTSTATYLSSVRNNGDIQVTRVARGSAELSHAVLHARFQPDDHNAPSLTELPDGRIAAFWNGHAAVPARYRVTEQAGDVTTFGPTQRLVGSGLERDRVTYTVMLQLSEGAYRYHLFTRRAVDNAWVMTRSKDLVRWTPAVRLFDHPTRENAPYPKFVTDGRRTIHVAVSDTMATPTQLSSMYHLTLADGVFRRSDGSTIRTLSEVAGSGGAAPRPIDPREATLVYDGRSADGRARIYDIALDAAGRPALVLTTGDVATDMWTYKWFRLGAGGWAATTLDRAPGPQPSGITMRHDDPGRVFLVQGPGSVGERELVEYRTADEGQTWQRRPVTSGSTQGNRTPATPWGAQDGPVDVAWLAGPYTTFNNGLWDTTVTMSTSDPAPVDLTSTWPIGWARGKGITSTITEGVGGRGLPGVRARLMARLPGQPERAMSSRLTGADGSVHLAVNRYYPRGTRVRVDVPSAGGWGSATTTAAAVETDTTAIDLDSTWRTGWDRGVGVSASVTARRDGSPRAGTPAWLLVRKPGTDQQEFRTGSRLTDAAGSVHLPVNRYYPKGTRVRLHVPAQAPWGSATSSSHRTGS</sequence>
<dbReference type="GeneID" id="59160928"/>
<dbReference type="Pfam" id="PF15892">
    <property type="entry name" value="BNR_4"/>
    <property type="match status" value="1"/>
</dbReference>
<dbReference type="Proteomes" id="UP000271708">
    <property type="component" value="Chromosome"/>
</dbReference>
<proteinExistence type="predicted"/>
<accession>A0A5P8FKS1</accession>
<dbReference type="RefSeq" id="WP_123091722.1">
    <property type="nucleotide sequence ID" value="NZ_CP044548.2"/>
</dbReference>
<evidence type="ECO:0000313" key="4">
    <source>
        <dbReference type="Proteomes" id="UP000271708"/>
    </source>
</evidence>
<dbReference type="KEGG" id="jme:EEW87_007130"/>
<dbReference type="AlphaFoldDB" id="A0A5P8FKS1"/>
<keyword evidence="2" id="KW-0732">Signal</keyword>
<feature type="compositionally biased region" description="Polar residues" evidence="1">
    <location>
        <begin position="412"/>
        <end position="432"/>
    </location>
</feature>
<feature type="region of interest" description="Disordered" evidence="1">
    <location>
        <begin position="24"/>
        <end position="53"/>
    </location>
</feature>
<evidence type="ECO:0008006" key="5">
    <source>
        <dbReference type="Google" id="ProtNLM"/>
    </source>
</evidence>
<protein>
    <recommendedName>
        <fullName evidence="5">BNR repeat-containing family member</fullName>
    </recommendedName>
</protein>
<evidence type="ECO:0000313" key="3">
    <source>
        <dbReference type="EMBL" id="QFQ30136.2"/>
    </source>
</evidence>
<dbReference type="EMBL" id="CP044548">
    <property type="protein sequence ID" value="QFQ30136.2"/>
    <property type="molecule type" value="Genomic_DNA"/>
</dbReference>
<feature type="signal peptide" evidence="2">
    <location>
        <begin position="1"/>
        <end position="23"/>
    </location>
</feature>
<feature type="chain" id="PRO_5038896943" description="BNR repeat-containing family member" evidence="2">
    <location>
        <begin position="24"/>
        <end position="671"/>
    </location>
</feature>